<dbReference type="Pfam" id="PF00291">
    <property type="entry name" value="PALP"/>
    <property type="match status" value="1"/>
</dbReference>
<dbReference type="SUPFAM" id="SSF53686">
    <property type="entry name" value="Tryptophan synthase beta subunit-like PLP-dependent enzymes"/>
    <property type="match status" value="1"/>
</dbReference>
<dbReference type="InterPro" id="IPR037158">
    <property type="entry name" value="Thr_synth_N_sf"/>
</dbReference>
<feature type="compositionally biased region" description="Basic and acidic residues" evidence="10">
    <location>
        <begin position="799"/>
        <end position="815"/>
    </location>
</feature>
<keyword evidence="5" id="KW-0028">Amino-acid biosynthesis</keyword>
<feature type="compositionally biased region" description="Polar residues" evidence="10">
    <location>
        <begin position="465"/>
        <end position="485"/>
    </location>
</feature>
<feature type="region of interest" description="Disordered" evidence="10">
    <location>
        <begin position="444"/>
        <end position="496"/>
    </location>
</feature>
<name>A0A074RUU0_9AGAM</name>
<evidence type="ECO:0000256" key="9">
    <source>
        <dbReference type="PIRSR" id="PIRSR604450-51"/>
    </source>
</evidence>
<evidence type="ECO:0000259" key="12">
    <source>
        <dbReference type="Pfam" id="PF14821"/>
    </source>
</evidence>
<evidence type="ECO:0000256" key="10">
    <source>
        <dbReference type="SAM" id="MobiDB-lite"/>
    </source>
</evidence>
<dbReference type="FunFam" id="3.40.50.1100:FF:000024">
    <property type="entry name" value="Probable threonine synthase"/>
    <property type="match status" value="1"/>
</dbReference>
<protein>
    <recommendedName>
        <fullName evidence="4">threonine synthase</fullName>
        <ecNumber evidence="4">4.2.3.1</ecNumber>
    </recommendedName>
</protein>
<organism evidence="13 14">
    <name type="scientific">Rhizoctonia solani 123E</name>
    <dbReference type="NCBI Taxonomy" id="1423351"/>
    <lineage>
        <taxon>Eukaryota</taxon>
        <taxon>Fungi</taxon>
        <taxon>Dikarya</taxon>
        <taxon>Basidiomycota</taxon>
        <taxon>Agaricomycotina</taxon>
        <taxon>Agaricomycetes</taxon>
        <taxon>Cantharellales</taxon>
        <taxon>Ceratobasidiaceae</taxon>
        <taxon>Rhizoctonia</taxon>
    </lineage>
</organism>
<dbReference type="GO" id="GO:0009088">
    <property type="term" value="P:threonine biosynthetic process"/>
    <property type="evidence" value="ECO:0007669"/>
    <property type="project" value="UniProtKB-UniPathway"/>
</dbReference>
<proteinExistence type="inferred from homology"/>
<evidence type="ECO:0000256" key="2">
    <source>
        <dbReference type="ARBA" id="ARBA00004979"/>
    </source>
</evidence>
<evidence type="ECO:0000313" key="14">
    <source>
        <dbReference type="Proteomes" id="UP000027456"/>
    </source>
</evidence>
<evidence type="ECO:0000259" key="11">
    <source>
        <dbReference type="Pfam" id="PF00291"/>
    </source>
</evidence>
<reference evidence="13 14" key="1">
    <citation type="submission" date="2013-12" db="EMBL/GenBank/DDBJ databases">
        <authorList>
            <person name="Cubeta M."/>
            <person name="Pakala S."/>
            <person name="Fedorova N."/>
            <person name="Thomas E."/>
            <person name="Dean R."/>
            <person name="Jabaji S."/>
            <person name="Neate S."/>
            <person name="Toda T."/>
            <person name="Tavantzis S."/>
            <person name="Vilgalys R."/>
            <person name="Bharathan N."/>
            <person name="Pakala S."/>
            <person name="Losada L.S."/>
            <person name="Zafar N."/>
            <person name="Nierman W."/>
        </authorList>
    </citation>
    <scope>NUCLEOTIDE SEQUENCE [LARGE SCALE GENOMIC DNA]</scope>
    <source>
        <strain evidence="13 14">123E</strain>
    </source>
</reference>
<comment type="cofactor">
    <cofactor evidence="1 9">
        <name>pyridoxal 5'-phosphate</name>
        <dbReference type="ChEBI" id="CHEBI:597326"/>
    </cofactor>
</comment>
<feature type="domain" description="Tryptophan synthase beta chain-like PALP" evidence="11">
    <location>
        <begin position="1085"/>
        <end position="1332"/>
    </location>
</feature>
<dbReference type="InterPro" id="IPR000634">
    <property type="entry name" value="Ser/Thr_deHydtase_PyrdxlP-BS"/>
</dbReference>
<evidence type="ECO:0000256" key="3">
    <source>
        <dbReference type="ARBA" id="ARBA00005517"/>
    </source>
</evidence>
<dbReference type="NCBIfam" id="TIGR00260">
    <property type="entry name" value="thrC"/>
    <property type="match status" value="1"/>
</dbReference>
<feature type="domain" description="Threonine synthase N-terminal" evidence="12">
    <location>
        <begin position="999"/>
        <end position="1078"/>
    </location>
</feature>
<feature type="region of interest" description="Disordered" evidence="10">
    <location>
        <begin position="322"/>
        <end position="362"/>
    </location>
</feature>
<feature type="compositionally biased region" description="Polar residues" evidence="10">
    <location>
        <begin position="585"/>
        <end position="610"/>
    </location>
</feature>
<dbReference type="InterPro" id="IPR029144">
    <property type="entry name" value="Thr_synth_N"/>
</dbReference>
<dbReference type="PANTHER" id="PTHR42690">
    <property type="entry name" value="THREONINE SYNTHASE FAMILY MEMBER"/>
    <property type="match status" value="1"/>
</dbReference>
<feature type="modified residue" description="N6-(pyridoxal phosphate)lysine" evidence="9">
    <location>
        <position position="1112"/>
    </location>
</feature>
<feature type="compositionally biased region" description="Basic and acidic residues" evidence="10">
    <location>
        <begin position="509"/>
        <end position="536"/>
    </location>
</feature>
<comment type="caution">
    <text evidence="13">The sequence shown here is derived from an EMBL/GenBank/DDBJ whole genome shotgun (WGS) entry which is preliminary data.</text>
</comment>
<feature type="region of interest" description="Disordered" evidence="10">
    <location>
        <begin position="509"/>
        <end position="623"/>
    </location>
</feature>
<dbReference type="PANTHER" id="PTHR42690:SF1">
    <property type="entry name" value="THREONINE SYNTHASE-LIKE 2"/>
    <property type="match status" value="1"/>
</dbReference>
<feature type="compositionally biased region" description="Polar residues" evidence="10">
    <location>
        <begin position="414"/>
        <end position="427"/>
    </location>
</feature>
<dbReference type="CDD" id="cd01560">
    <property type="entry name" value="Thr-synth_2"/>
    <property type="match status" value="1"/>
</dbReference>
<dbReference type="InterPro" id="IPR036052">
    <property type="entry name" value="TrpB-like_PALP_sf"/>
</dbReference>
<dbReference type="PROSITE" id="PS00165">
    <property type="entry name" value="DEHYDRATASE_SER_THR"/>
    <property type="match status" value="1"/>
</dbReference>
<accession>A0A074RUU0</accession>
<feature type="compositionally biased region" description="Polar residues" evidence="10">
    <location>
        <begin position="327"/>
        <end position="341"/>
    </location>
</feature>
<dbReference type="Gene3D" id="3.40.50.1100">
    <property type="match status" value="2"/>
</dbReference>
<feature type="compositionally biased region" description="Polar residues" evidence="10">
    <location>
        <begin position="348"/>
        <end position="360"/>
    </location>
</feature>
<dbReference type="Gene3D" id="3.90.1380.10">
    <property type="entry name" value="Threonine synthase, N-terminal domain"/>
    <property type="match status" value="1"/>
</dbReference>
<keyword evidence="8" id="KW-0456">Lyase</keyword>
<dbReference type="InterPro" id="IPR004450">
    <property type="entry name" value="Thr_synthase-like"/>
</dbReference>
<evidence type="ECO:0000256" key="5">
    <source>
        <dbReference type="ARBA" id="ARBA00022605"/>
    </source>
</evidence>
<feature type="region of interest" description="Disordered" evidence="10">
    <location>
        <begin position="1312"/>
        <end position="1337"/>
    </location>
</feature>
<dbReference type="InterPro" id="IPR051166">
    <property type="entry name" value="Threonine_Synthase"/>
</dbReference>
<feature type="compositionally biased region" description="Basic and acidic residues" evidence="10">
    <location>
        <begin position="1515"/>
        <end position="1529"/>
    </location>
</feature>
<keyword evidence="7 9" id="KW-0663">Pyridoxal phosphate</keyword>
<feature type="compositionally biased region" description="Basic and acidic residues" evidence="10">
    <location>
        <begin position="564"/>
        <end position="576"/>
    </location>
</feature>
<feature type="region of interest" description="Disordered" evidence="10">
    <location>
        <begin position="843"/>
        <end position="868"/>
    </location>
</feature>
<evidence type="ECO:0000256" key="1">
    <source>
        <dbReference type="ARBA" id="ARBA00001933"/>
    </source>
</evidence>
<dbReference type="STRING" id="1423351.A0A074RUU0"/>
<comment type="similarity">
    <text evidence="3">Belongs to the threonine synthase family.</text>
</comment>
<dbReference type="UniPathway" id="UPA00050">
    <property type="reaction ID" value="UER00065"/>
</dbReference>
<evidence type="ECO:0000256" key="6">
    <source>
        <dbReference type="ARBA" id="ARBA00022697"/>
    </source>
</evidence>
<keyword evidence="6" id="KW-0791">Threonine biosynthesis</keyword>
<evidence type="ECO:0000256" key="4">
    <source>
        <dbReference type="ARBA" id="ARBA00013028"/>
    </source>
</evidence>
<dbReference type="GO" id="GO:0030170">
    <property type="term" value="F:pyridoxal phosphate binding"/>
    <property type="evidence" value="ECO:0007669"/>
    <property type="project" value="InterPro"/>
</dbReference>
<gene>
    <name evidence="13" type="ORF">V565_108250</name>
</gene>
<comment type="pathway">
    <text evidence="2">Amino-acid biosynthesis; L-threonine biosynthesis; L-threonine from L-aspartate: step 5/5.</text>
</comment>
<sequence length="1542" mass="167440">MSDTSNPLVKVRHLELGEQASDEQLLRSARNIIDQAGTNHSNKVWQTPSIKRPPIDCFSPPRFAYCRPAPNRRSLLQTVPLSPPSNISPLLGWGSSPTELEGLGLSGLEEFRSSIRSPIGPAVQQPLLKRRRSIGARPQGLGSSLPKKPRFAVPLPTTSHLPTVSSKVQNAALSALQSKSSTRSSGSVRLRLGLTKRTNIGSKLKSNRPLNTPYDVSVKVKLTPRNQTEDTSVFSVAESPDSSNYSDGTLALGFKIPNSALDASGSGKLQVQLPIRAASAGTSHPSNTSKILPTKVTEPTGRVLVPDSPSLLTNRIIEVPVTPGSCDPTSPDSYADTSMLSNLVPGSPLSSSHNVTSSRFSPPPDFSILSTRLLPTANRIGPQESDPSNSTSDILLSASLSLSLEEPDLSNSLVQRDTTADTSSHLDTSYDLKPNQLMASVFYDSSQDSHESQPDRPIYSPNPLVDTSITSNNDESPPWDLSQQDDQGDTRYDNQDYDLPVTLMATKPIEGHMSSREDSLISDRSFSKIDSSDPKMHHSKPGLISTLYDSSQDSPRLRPQQRSPNDEHDEHKHSVDGDVSIPRPSWSSNTSPRSYSNRPLSGARPSSSWESLPGRTGVSPDGLVSASRSLSLEEFEVRPPSDHQLRDKNPAQLSFQAPLQSSASHHSNAPVGSTYGSIYNVSLPLGCGTRAEKRSGTSRLASYASTSGSLVGSHSPILSFTPLLKLNIPDNSLESIESPDTTPRIDAGKSFRPNPIFKFPFLKPTPELDDDISCESQILRPKLTSAPHGTQRPSQLARSPDEVPRPENNGLRDDSAFGVPNSDGDEQQAVDETENIGNQKIIQSEVPPPAPDHPSSLTPQPQPPSPLVSKIYKGYLHTVIPQPHFLPSLPCPPPSLTEGMLASLVPPSFQNWFDKDGKPVQDQAAAAVNFTSDTWGRAAWIIPMAGFRETKRVGSLSMSFEAVPGKPSDLEAPKQTSELKASRSFEFIKLYHDAPMTIRYFSTRGGEERLTFEEAVLTGLAPNGGLYIPDSIPKLPENWIGEWQNLSFIDLAHTVLSLYIPASEIPSSDLRNLVEKSYRTFRHPETTPLHQLDDTGERYVLELFHGPTFAFKDVALQLLGNLFEYFLARRNEGKPLLEQERLTVVGATSGDTGSAAIYGLRGKPSISIYILHPLGRVSPIQEAQMTTVTDENVHNLAFRGTFDDCQDSVKALFADKEFNARHRLGAVNSINWARILAQTVYYFHAYLSLVKSKGESVKVQFVVPTGNFGDVLAGWYASRMGLPIGAPLGIATNSNDILARFWATGTYATAAEEPGTQTPSDPTVPAHGASDGKQASTVQETLSPAMDILVSSNFERLLWYLAQETGTDAGVTVAGWMSKVKSNGRVSVPTSALEAAKKDFVATRVSDPETTEAIRNHFNSAKSYVADPHTAVGLCAASKFAAQNPQGIVQVTLATAHPAKFSEAVESALSSSSSFNFERDVLPEEFKGLLQRERRVVQVENLDDVRRVIETTESKRAGLRQWKSEREPKAGGPDSVAARASV</sequence>
<evidence type="ECO:0000256" key="8">
    <source>
        <dbReference type="ARBA" id="ARBA00023239"/>
    </source>
</evidence>
<evidence type="ECO:0000313" key="13">
    <source>
        <dbReference type="EMBL" id="KEP49095.1"/>
    </source>
</evidence>
<feature type="region of interest" description="Disordered" evidence="10">
    <location>
        <begin position="1515"/>
        <end position="1542"/>
    </location>
</feature>
<dbReference type="EC" id="4.2.3.1" evidence="4"/>
<feature type="compositionally biased region" description="Polar residues" evidence="10">
    <location>
        <begin position="787"/>
        <end position="797"/>
    </location>
</feature>
<dbReference type="EMBL" id="AZST01000409">
    <property type="protein sequence ID" value="KEP49095.1"/>
    <property type="molecule type" value="Genomic_DNA"/>
</dbReference>
<feature type="region of interest" description="Disordered" evidence="10">
    <location>
        <begin position="411"/>
        <end position="431"/>
    </location>
</feature>
<dbReference type="GO" id="GO:0004795">
    <property type="term" value="F:threonine synthase activity"/>
    <property type="evidence" value="ECO:0007669"/>
    <property type="project" value="UniProtKB-EC"/>
</dbReference>
<dbReference type="FunFam" id="3.90.1380.10:FF:000003">
    <property type="entry name" value="THR4p Threonine synthase"/>
    <property type="match status" value="1"/>
</dbReference>
<feature type="region of interest" description="Disordered" evidence="10">
    <location>
        <begin position="781"/>
        <end position="827"/>
    </location>
</feature>
<dbReference type="OrthoDB" id="5203861at2759"/>
<dbReference type="HOGENOM" id="CLU_246764_0_0_1"/>
<dbReference type="Pfam" id="PF14821">
    <property type="entry name" value="Thr_synth_N"/>
    <property type="match status" value="1"/>
</dbReference>
<evidence type="ECO:0000256" key="7">
    <source>
        <dbReference type="ARBA" id="ARBA00022898"/>
    </source>
</evidence>
<dbReference type="Proteomes" id="UP000027456">
    <property type="component" value="Unassembled WGS sequence"/>
</dbReference>
<dbReference type="InterPro" id="IPR001926">
    <property type="entry name" value="TrpB-like_PALP"/>
</dbReference>
<keyword evidence="14" id="KW-1185">Reference proteome</keyword>
<dbReference type="Pfam" id="PF24857">
    <property type="entry name" value="THR4_C"/>
    <property type="match status" value="1"/>
</dbReference>